<evidence type="ECO:0000259" key="2">
    <source>
        <dbReference type="PROSITE" id="PS50994"/>
    </source>
</evidence>
<dbReference type="PROSITE" id="PS50994">
    <property type="entry name" value="INTEGRASE"/>
    <property type="match status" value="1"/>
</dbReference>
<dbReference type="GO" id="GO:0003676">
    <property type="term" value="F:nucleic acid binding"/>
    <property type="evidence" value="ECO:0007669"/>
    <property type="project" value="InterPro"/>
</dbReference>
<dbReference type="SUPFAM" id="SSF53098">
    <property type="entry name" value="Ribonuclease H-like"/>
    <property type="match status" value="1"/>
</dbReference>
<accession>A0A3B3XHQ0</accession>
<dbReference type="Proteomes" id="UP000261480">
    <property type="component" value="Unplaced"/>
</dbReference>
<dbReference type="Gene3D" id="3.30.420.10">
    <property type="entry name" value="Ribonuclease H-like superfamily/Ribonuclease H"/>
    <property type="match status" value="1"/>
</dbReference>
<dbReference type="Ensembl" id="ENSPMET00000032640.1">
    <property type="protein sequence ID" value="ENSPMEP00000014514.1"/>
    <property type="gene ID" value="ENSPMEG00000000374.1"/>
</dbReference>
<dbReference type="AlphaFoldDB" id="A0A3B3XHQ0"/>
<dbReference type="InterPro" id="IPR001584">
    <property type="entry name" value="Integrase_cat-core"/>
</dbReference>
<name>A0A3B3XHQ0_9TELE</name>
<reference evidence="3" key="1">
    <citation type="submission" date="2025-08" db="UniProtKB">
        <authorList>
            <consortium name="Ensembl"/>
        </authorList>
    </citation>
    <scope>IDENTIFICATION</scope>
</reference>
<evidence type="ECO:0000256" key="1">
    <source>
        <dbReference type="SAM" id="MobiDB-lite"/>
    </source>
</evidence>
<organism evidence="3 4">
    <name type="scientific">Poecilia mexicana</name>
    <dbReference type="NCBI Taxonomy" id="48701"/>
    <lineage>
        <taxon>Eukaryota</taxon>
        <taxon>Metazoa</taxon>
        <taxon>Chordata</taxon>
        <taxon>Craniata</taxon>
        <taxon>Vertebrata</taxon>
        <taxon>Euteleostomi</taxon>
        <taxon>Actinopterygii</taxon>
        <taxon>Neopterygii</taxon>
        <taxon>Teleostei</taxon>
        <taxon>Neoteleostei</taxon>
        <taxon>Acanthomorphata</taxon>
        <taxon>Ovalentaria</taxon>
        <taxon>Atherinomorphae</taxon>
        <taxon>Cyprinodontiformes</taxon>
        <taxon>Poeciliidae</taxon>
        <taxon>Poeciliinae</taxon>
        <taxon>Poecilia</taxon>
    </lineage>
</organism>
<sequence length="300" mass="34066">MVGADIFQFKDKQYLIVVDYYSRFFEVAKLTSTTSEGVIEHCKSIFARHGIPERFRSDNGPQFALDSFRRFAQEWGFSHETSSPNFPQSNGEAERAVRTIKTLLKKSGDPYIALTAYRSAPLANGFSPTELLMGRRIRTTVPVSQSQLMPQNIDTGKLRTAENNYRQKQRQKYNHRHRAHSMSLLHPGEKVWVTDLQTRGTVVSGVGSPRSYIIKTPRGMLRRNSYHLSHSPRATETSVVPPETAVVPHETLPEENIHNSTHTTVPDEDQQEASHQTPPPEGRVSLSRRPPAYLYDYICS</sequence>
<dbReference type="InterPro" id="IPR050951">
    <property type="entry name" value="Retrovirus_Pol_polyprotein"/>
</dbReference>
<keyword evidence="4" id="KW-1185">Reference proteome</keyword>
<reference evidence="3" key="2">
    <citation type="submission" date="2025-09" db="UniProtKB">
        <authorList>
            <consortium name="Ensembl"/>
        </authorList>
    </citation>
    <scope>IDENTIFICATION</scope>
</reference>
<feature type="region of interest" description="Disordered" evidence="1">
    <location>
        <begin position="251"/>
        <end position="288"/>
    </location>
</feature>
<dbReference type="InterPro" id="IPR036397">
    <property type="entry name" value="RNaseH_sf"/>
</dbReference>
<dbReference type="Pfam" id="PF00665">
    <property type="entry name" value="rve"/>
    <property type="match status" value="1"/>
</dbReference>
<dbReference type="STRING" id="48701.ENSPMEP00000014514"/>
<dbReference type="PANTHER" id="PTHR37984">
    <property type="entry name" value="PROTEIN CBG26694"/>
    <property type="match status" value="1"/>
</dbReference>
<dbReference type="InterPro" id="IPR012337">
    <property type="entry name" value="RNaseH-like_sf"/>
</dbReference>
<feature type="domain" description="Integrase catalytic" evidence="2">
    <location>
        <begin position="1"/>
        <end position="158"/>
    </location>
</feature>
<proteinExistence type="predicted"/>
<dbReference type="FunFam" id="3.30.420.10:FF:000063">
    <property type="entry name" value="Retrovirus-related Pol polyprotein from transposon 297-like Protein"/>
    <property type="match status" value="1"/>
</dbReference>
<evidence type="ECO:0000313" key="4">
    <source>
        <dbReference type="Proteomes" id="UP000261480"/>
    </source>
</evidence>
<dbReference type="PANTHER" id="PTHR37984:SF9">
    <property type="entry name" value="INTEGRASE CATALYTIC DOMAIN-CONTAINING PROTEIN"/>
    <property type="match status" value="1"/>
</dbReference>
<protein>
    <recommendedName>
        <fullName evidence="2">Integrase catalytic domain-containing protein</fullName>
    </recommendedName>
</protein>
<dbReference type="GO" id="GO:0015074">
    <property type="term" value="P:DNA integration"/>
    <property type="evidence" value="ECO:0007669"/>
    <property type="project" value="InterPro"/>
</dbReference>
<evidence type="ECO:0000313" key="3">
    <source>
        <dbReference type="Ensembl" id="ENSPMEP00000014514.1"/>
    </source>
</evidence>